<keyword evidence="9" id="KW-0067">ATP-binding</keyword>
<evidence type="ECO:0000259" key="11">
    <source>
        <dbReference type="Pfam" id="PF17123"/>
    </source>
</evidence>
<evidence type="ECO:0000313" key="12">
    <source>
        <dbReference type="EMBL" id="KAG2384146.1"/>
    </source>
</evidence>
<comment type="subcellular location">
    <subcellularLocation>
        <location evidence="1">Membrane</location>
    </subcellularLocation>
</comment>
<keyword evidence="7 10" id="KW-0472">Membrane</keyword>
<reference evidence="12 13" key="1">
    <citation type="submission" date="2020-05" db="EMBL/GenBank/DDBJ databases">
        <title>Vigna angularis (adzuki bean) Var. LongXiaoDou No. 4 denovo assembly.</title>
        <authorList>
            <person name="Xiang H."/>
        </authorList>
    </citation>
    <scope>NUCLEOTIDE SEQUENCE [LARGE SCALE GENOMIC DNA]</scope>
    <source>
        <tissue evidence="12">Leaf</tissue>
    </source>
</reference>
<dbReference type="SUPFAM" id="SSF57850">
    <property type="entry name" value="RING/U-box"/>
    <property type="match status" value="1"/>
</dbReference>
<dbReference type="EMBL" id="JABFOF010000008">
    <property type="protein sequence ID" value="KAG2384146.1"/>
    <property type="molecule type" value="Genomic_DNA"/>
</dbReference>
<dbReference type="InterPro" id="IPR013083">
    <property type="entry name" value="Znf_RING/FYVE/PHD"/>
</dbReference>
<dbReference type="InterPro" id="IPR017441">
    <property type="entry name" value="Protein_kinase_ATP_BS"/>
</dbReference>
<feature type="binding site" evidence="9">
    <location>
        <position position="180"/>
    </location>
    <ligand>
        <name>ATP</name>
        <dbReference type="ChEBI" id="CHEBI:30616"/>
    </ligand>
</feature>
<keyword evidence="12" id="KW-0675">Receptor</keyword>
<dbReference type="PANTHER" id="PTHR46539:SF2">
    <property type="entry name" value="RING-H2 FINGER PROTEIN ATL43"/>
    <property type="match status" value="1"/>
</dbReference>
<dbReference type="Proteomes" id="UP000743370">
    <property type="component" value="Unassembled WGS sequence"/>
</dbReference>
<dbReference type="SUPFAM" id="SSF56112">
    <property type="entry name" value="Protein kinase-like (PK-like)"/>
    <property type="match status" value="1"/>
</dbReference>
<feature type="transmembrane region" description="Helical" evidence="10">
    <location>
        <begin position="121"/>
        <end position="146"/>
    </location>
</feature>
<dbReference type="InterPro" id="IPR013320">
    <property type="entry name" value="ConA-like_dom_sf"/>
</dbReference>
<dbReference type="Pfam" id="PF17123">
    <property type="entry name" value="zf-RING_11"/>
    <property type="match status" value="1"/>
</dbReference>
<comment type="similarity">
    <text evidence="8">Belongs to the RING-type zinc finger family. ATL subfamily.</text>
</comment>
<dbReference type="GO" id="GO:0008270">
    <property type="term" value="F:zinc ion binding"/>
    <property type="evidence" value="ECO:0007669"/>
    <property type="project" value="UniProtKB-KW"/>
</dbReference>
<evidence type="ECO:0000313" key="13">
    <source>
        <dbReference type="Proteomes" id="UP000743370"/>
    </source>
</evidence>
<dbReference type="PROSITE" id="PS00107">
    <property type="entry name" value="PROTEIN_KINASE_ATP"/>
    <property type="match status" value="1"/>
</dbReference>
<organism evidence="12 13">
    <name type="scientific">Phaseolus angularis</name>
    <name type="common">Azuki bean</name>
    <name type="synonym">Vigna angularis</name>
    <dbReference type="NCBI Taxonomy" id="3914"/>
    <lineage>
        <taxon>Eukaryota</taxon>
        <taxon>Viridiplantae</taxon>
        <taxon>Streptophyta</taxon>
        <taxon>Embryophyta</taxon>
        <taxon>Tracheophyta</taxon>
        <taxon>Spermatophyta</taxon>
        <taxon>Magnoliopsida</taxon>
        <taxon>eudicotyledons</taxon>
        <taxon>Gunneridae</taxon>
        <taxon>Pentapetalae</taxon>
        <taxon>rosids</taxon>
        <taxon>fabids</taxon>
        <taxon>Fabales</taxon>
        <taxon>Fabaceae</taxon>
        <taxon>Papilionoideae</taxon>
        <taxon>50 kb inversion clade</taxon>
        <taxon>NPAAA clade</taxon>
        <taxon>indigoferoid/millettioid clade</taxon>
        <taxon>Phaseoleae</taxon>
        <taxon>Vigna</taxon>
    </lineage>
</organism>
<proteinExistence type="inferred from homology"/>
<dbReference type="InterPro" id="IPR001841">
    <property type="entry name" value="Znf_RING"/>
</dbReference>
<evidence type="ECO:0000256" key="9">
    <source>
        <dbReference type="PROSITE-ProRule" id="PRU10141"/>
    </source>
</evidence>
<evidence type="ECO:0000256" key="7">
    <source>
        <dbReference type="ARBA" id="ARBA00023136"/>
    </source>
</evidence>
<accession>A0A8T0JU59</accession>
<gene>
    <name evidence="12" type="ORF">HKW66_Vig0150910</name>
</gene>
<dbReference type="InterPro" id="IPR011009">
    <property type="entry name" value="Kinase-like_dom_sf"/>
</dbReference>
<feature type="domain" description="RING-type" evidence="11">
    <location>
        <begin position="47"/>
        <end position="75"/>
    </location>
</feature>
<sequence>MCLLWYASTHHPDPHLPAKHVSDAGLSPSQLQKLPSITGKDLLMGSECAVCLDDIATDQPARLVPGCNHAFHVECAVGDSTAVWVSYSTVRPKDPILKVDLDVGMYLNDFMYVGFSWNGTVGAVAGVVTVGAFHPALFAGAFIWVYSKKGFSANRVIGHGAFGTLYKGVLPESGDTVAVKRCNHSGQGSSSSKEASFPSLFLVRSRMEGKRFGGTVIMAKRLRGAREFHDKASSRHHYSCRFGDFDTVGGGLGLLLIRLGVRDLNGVLTGFGVYAHPIGG</sequence>
<evidence type="ECO:0000256" key="8">
    <source>
        <dbReference type="ARBA" id="ARBA00024209"/>
    </source>
</evidence>
<keyword evidence="5" id="KW-0862">Zinc</keyword>
<keyword evidence="6 10" id="KW-1133">Transmembrane helix</keyword>
<evidence type="ECO:0000256" key="10">
    <source>
        <dbReference type="SAM" id="Phobius"/>
    </source>
</evidence>
<keyword evidence="9" id="KW-0547">Nucleotide-binding</keyword>
<evidence type="ECO:0000256" key="2">
    <source>
        <dbReference type="ARBA" id="ARBA00022692"/>
    </source>
</evidence>
<comment type="caution">
    <text evidence="12">The sequence shown here is derived from an EMBL/GenBank/DDBJ whole genome shotgun (WGS) entry which is preliminary data.</text>
</comment>
<keyword evidence="3" id="KW-0479">Metal-binding</keyword>
<dbReference type="PANTHER" id="PTHR46539">
    <property type="entry name" value="E3 UBIQUITIN-PROTEIN LIGASE ATL42"/>
    <property type="match status" value="1"/>
</dbReference>
<keyword evidence="2 10" id="KW-0812">Transmembrane</keyword>
<dbReference type="Gene3D" id="3.30.40.10">
    <property type="entry name" value="Zinc/RING finger domain, C3HC4 (zinc finger)"/>
    <property type="match status" value="1"/>
</dbReference>
<dbReference type="AlphaFoldDB" id="A0A8T0JU59"/>
<name>A0A8T0JU59_PHAAN</name>
<dbReference type="GO" id="GO:0016020">
    <property type="term" value="C:membrane"/>
    <property type="evidence" value="ECO:0007669"/>
    <property type="project" value="UniProtKB-SubCell"/>
</dbReference>
<evidence type="ECO:0000256" key="6">
    <source>
        <dbReference type="ARBA" id="ARBA00022989"/>
    </source>
</evidence>
<dbReference type="SUPFAM" id="SSF49899">
    <property type="entry name" value="Concanavalin A-like lectins/glucanases"/>
    <property type="match status" value="1"/>
</dbReference>
<evidence type="ECO:0000256" key="4">
    <source>
        <dbReference type="ARBA" id="ARBA00022771"/>
    </source>
</evidence>
<evidence type="ECO:0000256" key="3">
    <source>
        <dbReference type="ARBA" id="ARBA00022723"/>
    </source>
</evidence>
<keyword evidence="4" id="KW-0863">Zinc-finger</keyword>
<evidence type="ECO:0000256" key="5">
    <source>
        <dbReference type="ARBA" id="ARBA00022833"/>
    </source>
</evidence>
<evidence type="ECO:0000256" key="1">
    <source>
        <dbReference type="ARBA" id="ARBA00004370"/>
    </source>
</evidence>
<protein>
    <submittedName>
        <fullName evidence="12">L-type lectin-domain containing receptor</fullName>
    </submittedName>
</protein>
<dbReference type="GO" id="GO:0005524">
    <property type="term" value="F:ATP binding"/>
    <property type="evidence" value="ECO:0007669"/>
    <property type="project" value="UniProtKB-UniRule"/>
</dbReference>
<dbReference type="Gene3D" id="3.30.200.20">
    <property type="entry name" value="Phosphorylase Kinase, domain 1"/>
    <property type="match status" value="1"/>
</dbReference>